<dbReference type="Proteomes" id="UP000502665">
    <property type="component" value="Chromosome"/>
</dbReference>
<evidence type="ECO:0000256" key="6">
    <source>
        <dbReference type="ARBA" id="ARBA00023015"/>
    </source>
</evidence>
<dbReference type="PANTHER" id="PTHR37461:SF1">
    <property type="entry name" value="ANTI-SIGMA-K FACTOR RSKA"/>
    <property type="match status" value="1"/>
</dbReference>
<keyword evidence="14" id="KW-1185">Reference proteome</keyword>
<keyword evidence="6" id="KW-0805">Transcription regulation</keyword>
<keyword evidence="8" id="KW-0804">Transcription</keyword>
<name>A0A6M4WW60_9ACTN</name>
<keyword evidence="3" id="KW-1003">Cell membrane</keyword>
<keyword evidence="4" id="KW-0812">Transmembrane</keyword>
<dbReference type="GO" id="GO:0016989">
    <property type="term" value="F:sigma factor antagonist activity"/>
    <property type="evidence" value="ECO:0007669"/>
    <property type="project" value="TreeGrafter"/>
</dbReference>
<evidence type="ECO:0000256" key="5">
    <source>
        <dbReference type="ARBA" id="ARBA00022989"/>
    </source>
</evidence>
<feature type="domain" description="Putative zinc-finger" evidence="12">
    <location>
        <begin position="10"/>
        <end position="38"/>
    </location>
</feature>
<keyword evidence="7" id="KW-0472">Membrane</keyword>
<accession>A0A6M4WW60</accession>
<dbReference type="Pfam" id="PF10099">
    <property type="entry name" value="RskA_C"/>
    <property type="match status" value="1"/>
</dbReference>
<evidence type="ECO:0000256" key="2">
    <source>
        <dbReference type="ARBA" id="ARBA00004236"/>
    </source>
</evidence>
<evidence type="ECO:0000256" key="10">
    <source>
        <dbReference type="ARBA" id="ARBA00030803"/>
    </source>
</evidence>
<evidence type="ECO:0000259" key="12">
    <source>
        <dbReference type="Pfam" id="PF13490"/>
    </source>
</evidence>
<feature type="domain" description="Anti-sigma K factor RskA C-terminal" evidence="11">
    <location>
        <begin position="98"/>
        <end position="242"/>
    </location>
</feature>
<dbReference type="GO" id="GO:0006417">
    <property type="term" value="P:regulation of translation"/>
    <property type="evidence" value="ECO:0007669"/>
    <property type="project" value="TreeGrafter"/>
</dbReference>
<comment type="subcellular location">
    <subcellularLocation>
        <location evidence="2">Cell membrane</location>
    </subcellularLocation>
    <subcellularLocation>
        <location evidence="1">Membrane</location>
        <topology evidence="1">Single-pass membrane protein</topology>
    </subcellularLocation>
</comment>
<evidence type="ECO:0000256" key="9">
    <source>
        <dbReference type="ARBA" id="ARBA00029829"/>
    </source>
</evidence>
<dbReference type="InterPro" id="IPR041916">
    <property type="entry name" value="Anti_sigma_zinc_sf"/>
</dbReference>
<keyword evidence="5" id="KW-1133">Transmembrane helix</keyword>
<protein>
    <recommendedName>
        <fullName evidence="10">Regulator of SigK</fullName>
    </recommendedName>
    <alternativeName>
        <fullName evidence="9">Sigma-K anti-sigma factor RskA</fullName>
    </alternativeName>
</protein>
<dbReference type="Gene3D" id="1.10.10.1320">
    <property type="entry name" value="Anti-sigma factor, zinc-finger domain"/>
    <property type="match status" value="1"/>
</dbReference>
<dbReference type="InterPro" id="IPR051474">
    <property type="entry name" value="Anti-sigma-K/W_factor"/>
</dbReference>
<evidence type="ECO:0000313" key="14">
    <source>
        <dbReference type="Proteomes" id="UP000502665"/>
    </source>
</evidence>
<dbReference type="Pfam" id="PF13490">
    <property type="entry name" value="zf-HC2"/>
    <property type="match status" value="1"/>
</dbReference>
<evidence type="ECO:0000256" key="1">
    <source>
        <dbReference type="ARBA" id="ARBA00004167"/>
    </source>
</evidence>
<dbReference type="GO" id="GO:0005886">
    <property type="term" value="C:plasma membrane"/>
    <property type="evidence" value="ECO:0007669"/>
    <property type="project" value="UniProtKB-SubCell"/>
</dbReference>
<dbReference type="AlphaFoldDB" id="A0A6M4WW60"/>
<evidence type="ECO:0000256" key="8">
    <source>
        <dbReference type="ARBA" id="ARBA00023163"/>
    </source>
</evidence>
<reference evidence="13" key="1">
    <citation type="submission" date="2020-03" db="EMBL/GenBank/DDBJ databases">
        <title>Molecular networking-based the target discovery of potent antiproliferative macrolactams: 5/6/7/16 polycyclic ansamycins and glycosylated trienomycin from Streptomyces cacaoi subsp. asoensis.</title>
        <authorList>
            <person name="Liu L.-L."/>
        </authorList>
    </citation>
    <scope>NUCLEOTIDE SEQUENCE [LARGE SCALE GENOMIC DNA]</scope>
    <source>
        <strain evidence="13">H2S5</strain>
    </source>
</reference>
<evidence type="ECO:0000313" key="13">
    <source>
        <dbReference type="EMBL" id="QJT00533.1"/>
    </source>
</evidence>
<evidence type="ECO:0000256" key="7">
    <source>
        <dbReference type="ARBA" id="ARBA00023136"/>
    </source>
</evidence>
<sequence>MTPAEDRHLAIGAYALYALPPAEETAFENHLAGCDQCRREAVDLLEATARLGASVQNVPVTPQARARTLQAVAHTRQDRVPHRSRAPGRRVLRFALAVSIAAAAVLGGIAVRQHVEADDVRTQAARAEQQARAAGAAITEVLTAPDATVHSGSLTGGTAAAVVVSLDQARAVFAAYGLPALTGGKVYELWYAAEAGDVRSAGLVTGSAPNGSHVLKGSPADAVAVGITVEPAGGSPQPTTEPLGIIPIAA</sequence>
<dbReference type="InterPro" id="IPR018764">
    <property type="entry name" value="RskA_C"/>
</dbReference>
<dbReference type="InterPro" id="IPR027383">
    <property type="entry name" value="Znf_put"/>
</dbReference>
<dbReference type="PANTHER" id="PTHR37461">
    <property type="entry name" value="ANTI-SIGMA-K FACTOR RSKA"/>
    <property type="match status" value="1"/>
</dbReference>
<organism evidence="13 14">
    <name type="scientific">Streptomyces asoensis</name>
    <dbReference type="NCBI Taxonomy" id="249586"/>
    <lineage>
        <taxon>Bacteria</taxon>
        <taxon>Bacillati</taxon>
        <taxon>Actinomycetota</taxon>
        <taxon>Actinomycetes</taxon>
        <taxon>Kitasatosporales</taxon>
        <taxon>Streptomycetaceae</taxon>
        <taxon>Streptomyces</taxon>
    </lineage>
</organism>
<gene>
    <name evidence="13" type="ORF">G9272_09740</name>
</gene>
<dbReference type="EMBL" id="CP049838">
    <property type="protein sequence ID" value="QJT00533.1"/>
    <property type="molecule type" value="Genomic_DNA"/>
</dbReference>
<evidence type="ECO:0000259" key="11">
    <source>
        <dbReference type="Pfam" id="PF10099"/>
    </source>
</evidence>
<proteinExistence type="predicted"/>
<evidence type="ECO:0000256" key="3">
    <source>
        <dbReference type="ARBA" id="ARBA00022475"/>
    </source>
</evidence>
<dbReference type="RefSeq" id="WP_171396161.1">
    <property type="nucleotide sequence ID" value="NZ_CP049838.1"/>
</dbReference>
<evidence type="ECO:0000256" key="4">
    <source>
        <dbReference type="ARBA" id="ARBA00022692"/>
    </source>
</evidence>